<sequence>MTALEVAQARALAAGLLVELPDRWRHTIAVAARAEELADAVDRSDHEVLHAAAWLHDVGYSRRVSRTGFHPLDGARFLDREGWPLRVCALVAHHSGARFLARSYGLSMQLNAYADERSPVTDALAYADQTVGAAGERLPLEERWADMLRRHGPGSANVLVHEERAPYLRAAAERVERRLRRTRKPDTPAAAGMADEVVWSSCVSRSDWR</sequence>
<protein>
    <submittedName>
        <fullName evidence="2">2',3'-cyclic-nucleotide 2'-phosphodiesterase</fullName>
    </submittedName>
</protein>
<dbReference type="EMBL" id="QDGZ01000010">
    <property type="protein sequence ID" value="PVG81117.1"/>
    <property type="molecule type" value="Genomic_DNA"/>
</dbReference>
<evidence type="ECO:0000259" key="1">
    <source>
        <dbReference type="Pfam" id="PF01966"/>
    </source>
</evidence>
<dbReference type="Gene3D" id="1.10.3210.10">
    <property type="entry name" value="Hypothetical protein af1432"/>
    <property type="match status" value="1"/>
</dbReference>
<gene>
    <name evidence="2" type="ORF">DDE18_20125</name>
</gene>
<name>A0A2T8F5Z2_9ACTN</name>
<dbReference type="InterPro" id="IPR006674">
    <property type="entry name" value="HD_domain"/>
</dbReference>
<dbReference type="CDD" id="cd00077">
    <property type="entry name" value="HDc"/>
    <property type="match status" value="1"/>
</dbReference>
<dbReference type="Proteomes" id="UP000246018">
    <property type="component" value="Unassembled WGS sequence"/>
</dbReference>
<dbReference type="AlphaFoldDB" id="A0A2T8F5Z2"/>
<organism evidence="2 3">
    <name type="scientific">Nocardioides gansuensis</name>
    <dbReference type="NCBI Taxonomy" id="2138300"/>
    <lineage>
        <taxon>Bacteria</taxon>
        <taxon>Bacillati</taxon>
        <taxon>Actinomycetota</taxon>
        <taxon>Actinomycetes</taxon>
        <taxon>Propionibacteriales</taxon>
        <taxon>Nocardioidaceae</taxon>
        <taxon>Nocardioides</taxon>
    </lineage>
</organism>
<dbReference type="InterPro" id="IPR006675">
    <property type="entry name" value="HDIG_dom"/>
</dbReference>
<dbReference type="OrthoDB" id="2989229at2"/>
<evidence type="ECO:0000313" key="3">
    <source>
        <dbReference type="Proteomes" id="UP000246018"/>
    </source>
</evidence>
<reference evidence="2 3" key="1">
    <citation type="submission" date="2018-04" db="EMBL/GenBank/DDBJ databases">
        <title>Genome of Nocardioides gansuensis WSJ-1.</title>
        <authorList>
            <person name="Wu S."/>
            <person name="Wang G."/>
        </authorList>
    </citation>
    <scope>NUCLEOTIDE SEQUENCE [LARGE SCALE GENOMIC DNA]</scope>
    <source>
        <strain evidence="2 3">WSJ-1</strain>
    </source>
</reference>
<dbReference type="InterPro" id="IPR003607">
    <property type="entry name" value="HD/PDEase_dom"/>
</dbReference>
<accession>A0A2T8F5Z2</accession>
<comment type="caution">
    <text evidence="2">The sequence shown here is derived from an EMBL/GenBank/DDBJ whole genome shotgun (WGS) entry which is preliminary data.</text>
</comment>
<feature type="domain" description="HD" evidence="1">
    <location>
        <begin position="23"/>
        <end position="121"/>
    </location>
</feature>
<dbReference type="SUPFAM" id="SSF109604">
    <property type="entry name" value="HD-domain/PDEase-like"/>
    <property type="match status" value="1"/>
</dbReference>
<evidence type="ECO:0000313" key="2">
    <source>
        <dbReference type="EMBL" id="PVG81117.1"/>
    </source>
</evidence>
<proteinExistence type="predicted"/>
<keyword evidence="3" id="KW-1185">Reference proteome</keyword>
<dbReference type="NCBIfam" id="TIGR00277">
    <property type="entry name" value="HDIG"/>
    <property type="match status" value="1"/>
</dbReference>
<dbReference type="RefSeq" id="WP_116574043.1">
    <property type="nucleotide sequence ID" value="NZ_QDGZ01000010.1"/>
</dbReference>
<dbReference type="Pfam" id="PF01966">
    <property type="entry name" value="HD"/>
    <property type="match status" value="1"/>
</dbReference>